<evidence type="ECO:0000313" key="3">
    <source>
        <dbReference type="Proteomes" id="UP000838763"/>
    </source>
</evidence>
<reference evidence="2" key="1">
    <citation type="submission" date="2022-11" db="EMBL/GenBank/DDBJ databases">
        <authorList>
            <person name="Scott C."/>
            <person name="Bruce N."/>
        </authorList>
    </citation>
    <scope>NUCLEOTIDE SEQUENCE</scope>
</reference>
<keyword evidence="1" id="KW-0732">Signal</keyword>
<organism evidence="2 3">
    <name type="scientific">Parascedosporium putredinis</name>
    <dbReference type="NCBI Taxonomy" id="1442378"/>
    <lineage>
        <taxon>Eukaryota</taxon>
        <taxon>Fungi</taxon>
        <taxon>Dikarya</taxon>
        <taxon>Ascomycota</taxon>
        <taxon>Pezizomycotina</taxon>
        <taxon>Sordariomycetes</taxon>
        <taxon>Hypocreomycetidae</taxon>
        <taxon>Microascales</taxon>
        <taxon>Microascaceae</taxon>
        <taxon>Parascedosporium</taxon>
    </lineage>
</organism>
<protein>
    <submittedName>
        <fullName evidence="2">Uncharacterized protein</fullName>
    </submittedName>
</protein>
<proteinExistence type="predicted"/>
<dbReference type="Proteomes" id="UP000838763">
    <property type="component" value="Unassembled WGS sequence"/>
</dbReference>
<evidence type="ECO:0000256" key="1">
    <source>
        <dbReference type="SAM" id="SignalP"/>
    </source>
</evidence>
<evidence type="ECO:0000313" key="2">
    <source>
        <dbReference type="EMBL" id="CAI4217765.1"/>
    </source>
</evidence>
<gene>
    <name evidence="2" type="ORF">PPNO1_LOCUS7367</name>
</gene>
<comment type="caution">
    <text evidence="2">The sequence shown here is derived from an EMBL/GenBank/DDBJ whole genome shotgun (WGS) entry which is preliminary data.</text>
</comment>
<dbReference type="EMBL" id="CALLCH030000017">
    <property type="protein sequence ID" value="CAI4217765.1"/>
    <property type="molecule type" value="Genomic_DNA"/>
</dbReference>
<keyword evidence="3" id="KW-1185">Reference proteome</keyword>
<feature type="signal peptide" evidence="1">
    <location>
        <begin position="1"/>
        <end position="19"/>
    </location>
</feature>
<accession>A0A9P1MCD5</accession>
<dbReference type="OrthoDB" id="10017101at2759"/>
<sequence>MVSFKVPVFFLALAAQALGQGQNGDVTCSTRYSTKSVKTVTTKTSTRYTTVTHTERVPKIQTITDDDNDHHLDQGLDEDCDEHLKQPAQSTTITSTFYETADGGTITVCPTQLWYRLLGQYMKPATLVTYTAAQVSDTPIGSPFRISILTDPKATPRMNAASGARRRAPAAWELSTYLGIGAIL</sequence>
<dbReference type="AlphaFoldDB" id="A0A9P1MCD5"/>
<name>A0A9P1MCD5_9PEZI</name>
<feature type="chain" id="PRO_5040163801" evidence="1">
    <location>
        <begin position="20"/>
        <end position="184"/>
    </location>
</feature>